<comment type="similarity">
    <text evidence="1">Belongs to the protein prenyltransferase subunit alpha family.</text>
</comment>
<protein>
    <recommendedName>
        <fullName evidence="7">Protein prenyltransferase</fullName>
    </recommendedName>
</protein>
<dbReference type="Pfam" id="PF01239">
    <property type="entry name" value="PPTA"/>
    <property type="match status" value="1"/>
</dbReference>
<evidence type="ECO:0000313" key="6">
    <source>
        <dbReference type="Proteomes" id="UP000557566"/>
    </source>
</evidence>
<dbReference type="OrthoDB" id="5358702at2759"/>
<dbReference type="SUPFAM" id="SSF48439">
    <property type="entry name" value="Protein prenylyltransferase"/>
    <property type="match status" value="1"/>
</dbReference>
<reference evidence="5 6" key="1">
    <citation type="journal article" date="2020" name="Genome Biol. Evol.">
        <title>A new high-quality draft genome assembly of the Chinese cordyceps Ophiocordyceps sinensis.</title>
        <authorList>
            <person name="Shu R."/>
            <person name="Zhang J."/>
            <person name="Meng Q."/>
            <person name="Zhang H."/>
            <person name="Zhou G."/>
            <person name="Li M."/>
            <person name="Wu P."/>
            <person name="Zhao Y."/>
            <person name="Chen C."/>
            <person name="Qin Q."/>
        </authorList>
    </citation>
    <scope>NUCLEOTIDE SEQUENCE [LARGE SCALE GENOMIC DNA]</scope>
    <source>
        <strain evidence="5 6">IOZ07</strain>
    </source>
</reference>
<evidence type="ECO:0000256" key="3">
    <source>
        <dbReference type="ARBA" id="ARBA00022679"/>
    </source>
</evidence>
<evidence type="ECO:0000256" key="1">
    <source>
        <dbReference type="ARBA" id="ARBA00006734"/>
    </source>
</evidence>
<dbReference type="AlphaFoldDB" id="A0A8H4PQ51"/>
<sequence length="339" mass="38262">MSRALDKSTRDALGDGDQGESFEKIASVLLGPTDTAGSLLEIELLGYSHGLNPATYFLRDGNAIAIPKLRLVQAFVHARHIFRTCKAQGLASSGQTIRRATAVMLLSDPENLTAANARKIVLTDALSSAKDVAALLTREKMFIDSLLTSRLHRHTKSPNLWSHRRWLVDRYREAGLAMDVAEDMKTVVFVSGERHPRNYYAWCHARYLIRLLEADCKTRPDAAVSTILGDAKRWCFDHHSDISGWMFLLFLLERCPAGAGLVLTETMKLAESLRWRNESVWYFLRNMPAARVAGLHEELFYCTWQSVRKETQEGSQERKVLDGASSWMQTYAKAPANRY</sequence>
<dbReference type="EMBL" id="JAAVMX010000005">
    <property type="protein sequence ID" value="KAF4508388.1"/>
    <property type="molecule type" value="Genomic_DNA"/>
</dbReference>
<dbReference type="Gene3D" id="1.25.40.120">
    <property type="entry name" value="Protein prenylyltransferase"/>
    <property type="match status" value="1"/>
</dbReference>
<keyword evidence="3" id="KW-0808">Transferase</keyword>
<organism evidence="5 6">
    <name type="scientific">Ophiocordyceps sinensis</name>
    <dbReference type="NCBI Taxonomy" id="72228"/>
    <lineage>
        <taxon>Eukaryota</taxon>
        <taxon>Fungi</taxon>
        <taxon>Dikarya</taxon>
        <taxon>Ascomycota</taxon>
        <taxon>Pezizomycotina</taxon>
        <taxon>Sordariomycetes</taxon>
        <taxon>Hypocreomycetidae</taxon>
        <taxon>Hypocreales</taxon>
        <taxon>Ophiocordycipitaceae</taxon>
        <taxon>Ophiocordyceps</taxon>
    </lineage>
</organism>
<evidence type="ECO:0000313" key="5">
    <source>
        <dbReference type="EMBL" id="KAF4508388.1"/>
    </source>
</evidence>
<evidence type="ECO:0000256" key="2">
    <source>
        <dbReference type="ARBA" id="ARBA00022602"/>
    </source>
</evidence>
<dbReference type="GO" id="GO:0005737">
    <property type="term" value="C:cytoplasm"/>
    <property type="evidence" value="ECO:0007669"/>
    <property type="project" value="TreeGrafter"/>
</dbReference>
<keyword evidence="2" id="KW-0637">Prenyltransferase</keyword>
<accession>A0A8H4PQ51</accession>
<gene>
    <name evidence="5" type="ORF">G6O67_004773</name>
</gene>
<name>A0A8H4PQ51_9HYPO</name>
<keyword evidence="6" id="KW-1185">Reference proteome</keyword>
<keyword evidence="4" id="KW-0677">Repeat</keyword>
<proteinExistence type="inferred from homology"/>
<evidence type="ECO:0000256" key="4">
    <source>
        <dbReference type="ARBA" id="ARBA00022737"/>
    </source>
</evidence>
<dbReference type="PANTHER" id="PTHR11129">
    <property type="entry name" value="PROTEIN FARNESYLTRANSFERASE ALPHA SUBUNIT/RAB GERANYLGERANYL TRANSFERASE ALPHA SUBUNIT"/>
    <property type="match status" value="1"/>
</dbReference>
<evidence type="ECO:0008006" key="7">
    <source>
        <dbReference type="Google" id="ProtNLM"/>
    </source>
</evidence>
<dbReference type="GO" id="GO:0008318">
    <property type="term" value="F:protein prenyltransferase activity"/>
    <property type="evidence" value="ECO:0007669"/>
    <property type="project" value="InterPro"/>
</dbReference>
<dbReference type="InterPro" id="IPR002088">
    <property type="entry name" value="Prenyl_trans_a"/>
</dbReference>
<dbReference type="PANTHER" id="PTHR11129:SF3">
    <property type="entry name" value="PROTEIN PRENYLTRANSFERASE ALPHA SUBUNIT REPEAT-CONTAINING PROTEIN 1"/>
    <property type="match status" value="1"/>
</dbReference>
<dbReference type="Proteomes" id="UP000557566">
    <property type="component" value="Unassembled WGS sequence"/>
</dbReference>
<comment type="caution">
    <text evidence="5">The sequence shown here is derived from an EMBL/GenBank/DDBJ whole genome shotgun (WGS) entry which is preliminary data.</text>
</comment>